<evidence type="ECO:0000313" key="2">
    <source>
        <dbReference type="Proteomes" id="UP000324209"/>
    </source>
</evidence>
<accession>A0A5C1QTL7</accession>
<gene>
    <name evidence="1" type="ORF">EXM22_15765</name>
</gene>
<reference evidence="1 2" key="1">
    <citation type="submission" date="2019-02" db="EMBL/GenBank/DDBJ databases">
        <title>Complete Genome Sequence and Methylome Analysis of free living Spirochaetas.</title>
        <authorList>
            <person name="Fomenkov A."/>
            <person name="Dubinina G."/>
            <person name="Leshcheva N."/>
            <person name="Mikheeva N."/>
            <person name="Grabovich M."/>
            <person name="Vincze T."/>
            <person name="Roberts R.J."/>
        </authorList>
    </citation>
    <scope>NUCLEOTIDE SEQUENCE [LARGE SCALE GENOMIC DNA]</scope>
    <source>
        <strain evidence="1 2">K2</strain>
    </source>
</reference>
<dbReference type="OrthoDB" id="371306at2"/>
<keyword evidence="2" id="KW-1185">Reference proteome</keyword>
<dbReference type="KEGG" id="ock:EXM22_15765"/>
<dbReference type="RefSeq" id="WP_149487437.1">
    <property type="nucleotide sequence ID" value="NZ_CP036150.1"/>
</dbReference>
<dbReference type="AlphaFoldDB" id="A0A5C1QTL7"/>
<proteinExistence type="predicted"/>
<evidence type="ECO:0000313" key="1">
    <source>
        <dbReference type="EMBL" id="QEN09362.1"/>
    </source>
</evidence>
<organism evidence="1 2">
    <name type="scientific">Oceanispirochaeta crateris</name>
    <dbReference type="NCBI Taxonomy" id="2518645"/>
    <lineage>
        <taxon>Bacteria</taxon>
        <taxon>Pseudomonadati</taxon>
        <taxon>Spirochaetota</taxon>
        <taxon>Spirochaetia</taxon>
        <taxon>Spirochaetales</taxon>
        <taxon>Spirochaetaceae</taxon>
        <taxon>Oceanispirochaeta</taxon>
    </lineage>
</organism>
<sequence>MRAEELVAEIYRQKTELQDQGRKPHQVIMSMEAWRHIRAWHLARGVMEQAAHMDYIGEDRIFEMDVLIDGIDSPKVL</sequence>
<dbReference type="Proteomes" id="UP000324209">
    <property type="component" value="Chromosome"/>
</dbReference>
<protein>
    <submittedName>
        <fullName evidence="1">Uncharacterized protein</fullName>
    </submittedName>
</protein>
<name>A0A5C1QTL7_9SPIO</name>
<dbReference type="EMBL" id="CP036150">
    <property type="protein sequence ID" value="QEN09362.1"/>
    <property type="molecule type" value="Genomic_DNA"/>
</dbReference>